<dbReference type="InterPro" id="IPR000031">
    <property type="entry name" value="PurE_dom"/>
</dbReference>
<accession>A0A5C5V1W8</accession>
<name>A0A5C5V1W8_9BACT</name>
<protein>
    <submittedName>
        <fullName evidence="2">N5-carboxyaminoimidazole ribonucleotide mutase</fullName>
        <ecNumber evidence="2">5.4.99.18</ecNumber>
    </submittedName>
</protein>
<keyword evidence="2" id="KW-0413">Isomerase</keyword>
<proteinExistence type="predicted"/>
<gene>
    <name evidence="2" type="primary">purE_2</name>
    <name evidence="2" type="ORF">Enr8_38860</name>
</gene>
<comment type="caution">
    <text evidence="2">The sequence shown here is derived from an EMBL/GenBank/DDBJ whole genome shotgun (WGS) entry which is preliminary data.</text>
</comment>
<evidence type="ECO:0000313" key="2">
    <source>
        <dbReference type="EMBL" id="TWT31960.1"/>
    </source>
</evidence>
<dbReference type="PANTHER" id="PTHR43064:SF1">
    <property type="entry name" value="SLL1489 PROTEIN"/>
    <property type="match status" value="1"/>
</dbReference>
<organism evidence="2 3">
    <name type="scientific">Blastopirellula retiformator</name>
    <dbReference type="NCBI Taxonomy" id="2527970"/>
    <lineage>
        <taxon>Bacteria</taxon>
        <taxon>Pseudomonadati</taxon>
        <taxon>Planctomycetota</taxon>
        <taxon>Planctomycetia</taxon>
        <taxon>Pirellulales</taxon>
        <taxon>Pirellulaceae</taxon>
        <taxon>Blastopirellula</taxon>
    </lineage>
</organism>
<dbReference type="Gene3D" id="3.40.50.1970">
    <property type="match status" value="1"/>
</dbReference>
<sequence length="260" mass="27014">MLAMNRSEMEKLAKSLRAGRVSLPDFIDQIAQMATPEPAAKTAPLQGASLDLDRSGRCGFPEVVYGEGKSAETILEIFQRQQEAGQSCMATRIDAEKGAAIVAKLDGATYNPVGRTVRLGSAGQPSQGKVGLITAGSSDLPVAEEARETLLWMNVDVTTIHDVGVAGPHRLPERIGELADCDAVIVVAGMEGALPSVVGGYLACPVIATPTSVGYGASFGGVAALLGMLNSCASNVTVVNIDAGFRAAYNAGIIATRRRR</sequence>
<reference evidence="2 3" key="1">
    <citation type="submission" date="2019-02" db="EMBL/GenBank/DDBJ databases">
        <title>Deep-cultivation of Planctomycetes and their phenomic and genomic characterization uncovers novel biology.</title>
        <authorList>
            <person name="Wiegand S."/>
            <person name="Jogler M."/>
            <person name="Boedeker C."/>
            <person name="Pinto D."/>
            <person name="Vollmers J."/>
            <person name="Rivas-Marin E."/>
            <person name="Kohn T."/>
            <person name="Peeters S.H."/>
            <person name="Heuer A."/>
            <person name="Rast P."/>
            <person name="Oberbeckmann S."/>
            <person name="Bunk B."/>
            <person name="Jeske O."/>
            <person name="Meyerdierks A."/>
            <person name="Storesund J.E."/>
            <person name="Kallscheuer N."/>
            <person name="Luecker S."/>
            <person name="Lage O.M."/>
            <person name="Pohl T."/>
            <person name="Merkel B.J."/>
            <person name="Hornburger P."/>
            <person name="Mueller R.-W."/>
            <person name="Bruemmer F."/>
            <person name="Labrenz M."/>
            <person name="Spormann A.M."/>
            <person name="Op Den Camp H."/>
            <person name="Overmann J."/>
            <person name="Amann R."/>
            <person name="Jetten M.S.M."/>
            <person name="Mascher T."/>
            <person name="Medema M.H."/>
            <person name="Devos D.P."/>
            <person name="Kaster A.-K."/>
            <person name="Ovreas L."/>
            <person name="Rohde M."/>
            <person name="Galperin M.Y."/>
            <person name="Jogler C."/>
        </authorList>
    </citation>
    <scope>NUCLEOTIDE SEQUENCE [LARGE SCALE GENOMIC DNA]</scope>
    <source>
        <strain evidence="2 3">Enr8</strain>
    </source>
</reference>
<dbReference type="Pfam" id="PF00731">
    <property type="entry name" value="AIRC"/>
    <property type="match status" value="1"/>
</dbReference>
<dbReference type="EC" id="5.4.99.18" evidence="2"/>
<dbReference type="PANTHER" id="PTHR43064">
    <property type="entry name" value="PHOSPHORIBOSYLAMINOIMIDAZOLE CARBOXYLASE-RELATED"/>
    <property type="match status" value="1"/>
</dbReference>
<dbReference type="AlphaFoldDB" id="A0A5C5V1W8"/>
<dbReference type="NCBIfam" id="NF033503">
    <property type="entry name" value="LarB"/>
    <property type="match status" value="1"/>
</dbReference>
<keyword evidence="3" id="KW-1185">Reference proteome</keyword>
<dbReference type="GO" id="GO:0016787">
    <property type="term" value="F:hydrolase activity"/>
    <property type="evidence" value="ECO:0007669"/>
    <property type="project" value="InterPro"/>
</dbReference>
<evidence type="ECO:0000313" key="3">
    <source>
        <dbReference type="Proteomes" id="UP000318878"/>
    </source>
</evidence>
<dbReference type="Proteomes" id="UP000318878">
    <property type="component" value="Unassembled WGS sequence"/>
</dbReference>
<dbReference type="SUPFAM" id="SSF52255">
    <property type="entry name" value="N5-CAIR mutase (phosphoribosylaminoimidazole carboxylase, PurE)"/>
    <property type="match status" value="1"/>
</dbReference>
<feature type="domain" description="PurE" evidence="1">
    <location>
        <begin position="128"/>
        <end position="260"/>
    </location>
</feature>
<dbReference type="SMART" id="SM01001">
    <property type="entry name" value="AIRC"/>
    <property type="match status" value="1"/>
</dbReference>
<dbReference type="InterPro" id="IPR039476">
    <property type="entry name" value="P2CMN_synthase_LarB"/>
</dbReference>
<dbReference type="GO" id="GO:0006189">
    <property type="term" value="P:'de novo' IMP biosynthetic process"/>
    <property type="evidence" value="ECO:0007669"/>
    <property type="project" value="InterPro"/>
</dbReference>
<dbReference type="EMBL" id="SJPF01000004">
    <property type="protein sequence ID" value="TWT31960.1"/>
    <property type="molecule type" value="Genomic_DNA"/>
</dbReference>
<dbReference type="GO" id="GO:0034023">
    <property type="term" value="F:5-(carboxyamino)imidazole ribonucleotide mutase activity"/>
    <property type="evidence" value="ECO:0007669"/>
    <property type="project" value="UniProtKB-EC"/>
</dbReference>
<evidence type="ECO:0000259" key="1">
    <source>
        <dbReference type="SMART" id="SM01001"/>
    </source>
</evidence>